<feature type="compositionally biased region" description="Low complexity" evidence="1">
    <location>
        <begin position="277"/>
        <end position="303"/>
    </location>
</feature>
<reference evidence="3" key="1">
    <citation type="journal article" date="2019" name="Int. J. Syst. Evol. Microbiol.">
        <title>The Global Catalogue of Microorganisms (GCM) 10K type strain sequencing project: providing services to taxonomists for standard genome sequencing and annotation.</title>
        <authorList>
            <consortium name="The Broad Institute Genomics Platform"/>
            <consortium name="The Broad Institute Genome Sequencing Center for Infectious Disease"/>
            <person name="Wu L."/>
            <person name="Ma J."/>
        </authorList>
    </citation>
    <scope>NUCLEOTIDE SEQUENCE [LARGE SCALE GENOMIC DNA]</scope>
    <source>
        <strain evidence="3">CGMCC 4.7020</strain>
    </source>
</reference>
<name>A0ABW3XI75_9ACTN</name>
<evidence type="ECO:0000313" key="3">
    <source>
        <dbReference type="Proteomes" id="UP001597058"/>
    </source>
</evidence>
<accession>A0ABW3XI75</accession>
<evidence type="ECO:0000313" key="2">
    <source>
        <dbReference type="EMBL" id="MFD1308806.1"/>
    </source>
</evidence>
<feature type="region of interest" description="Disordered" evidence="1">
    <location>
        <begin position="211"/>
        <end position="245"/>
    </location>
</feature>
<feature type="compositionally biased region" description="Low complexity" evidence="1">
    <location>
        <begin position="498"/>
        <end position="517"/>
    </location>
</feature>
<feature type="compositionally biased region" description="Gly residues" evidence="1">
    <location>
        <begin position="359"/>
        <end position="368"/>
    </location>
</feature>
<organism evidence="2 3">
    <name type="scientific">Streptomyces kaempferi</name>
    <dbReference type="NCBI Taxonomy" id="333725"/>
    <lineage>
        <taxon>Bacteria</taxon>
        <taxon>Bacillati</taxon>
        <taxon>Actinomycetota</taxon>
        <taxon>Actinomycetes</taxon>
        <taxon>Kitasatosporales</taxon>
        <taxon>Streptomycetaceae</taxon>
        <taxon>Streptomyces</taxon>
    </lineage>
</organism>
<dbReference type="RefSeq" id="WP_381233365.1">
    <property type="nucleotide sequence ID" value="NZ_JBHSKH010000010.1"/>
</dbReference>
<feature type="region of interest" description="Disordered" evidence="1">
    <location>
        <begin position="260"/>
        <end position="561"/>
    </location>
</feature>
<protein>
    <recommendedName>
        <fullName evidence="4">Translation initiation factor IF-2</fullName>
    </recommendedName>
</protein>
<dbReference type="Proteomes" id="UP001597058">
    <property type="component" value="Unassembled WGS sequence"/>
</dbReference>
<evidence type="ECO:0000256" key="1">
    <source>
        <dbReference type="SAM" id="MobiDB-lite"/>
    </source>
</evidence>
<sequence>MSDLGSRAWEMVKQTRFLAHDPEQLWAMVEPADGATATELGDLLTQAAKTIKDIGSDLRTHSLAVEWDGEGGEAFRTWCHQAALATLGLGDYSETAGKWLGHAADTLHEVKPQLEILRRQSATARSVLDAHAAKATDVGNHDGGPTDSEVTKAKTQYANHSAEAAGQMMKLAQSYTASTEQIDALEAPEFPELPKQFVPPEIHGGTHISAPSSGGAAGQGTMTQAQTSVHKAAIGTSSSGTSPAPRVAASHHMAVLPVVPDATPGRLPETTNTAIDSVSTLPSAPTVPPSASATSSGAGDVGVRTSSPTGLLPPAFGAGTTIPPSVRGSEGRAVYGGRGPVSTPSGSATSGASRVPGRGLTGPFGPGMSGSQPQAPGRGPAVPGAARGANGITGGRPVSPTNGRPAGAVPRGTVVGGTPSQQQPPMGRGTAPGGSGPGTTPPRGNDRTTNPESAAKSARPLAQSNGIVGGQPKTSRQRGRAGLTSGRAGLVRGSGADGARPQSGGAARGASAVAPAPYGGDRSARDERSRNRTNQRAEDEDGRPSTPRLPSGPDGHARREG</sequence>
<gene>
    <name evidence="2" type="ORF">ACFQ5X_23490</name>
</gene>
<proteinExistence type="predicted"/>
<dbReference type="EMBL" id="JBHTMM010000030">
    <property type="protein sequence ID" value="MFD1308806.1"/>
    <property type="molecule type" value="Genomic_DNA"/>
</dbReference>
<feature type="compositionally biased region" description="Low complexity" evidence="1">
    <location>
        <begin position="211"/>
        <end position="228"/>
    </location>
</feature>
<comment type="caution">
    <text evidence="2">The sequence shown here is derived from an EMBL/GenBank/DDBJ whole genome shotgun (WGS) entry which is preliminary data.</text>
</comment>
<keyword evidence="3" id="KW-1185">Reference proteome</keyword>
<feature type="compositionally biased region" description="Low complexity" evidence="1">
    <location>
        <begin position="340"/>
        <end position="353"/>
    </location>
</feature>
<evidence type="ECO:0008006" key="4">
    <source>
        <dbReference type="Google" id="ProtNLM"/>
    </source>
</evidence>
<feature type="compositionally biased region" description="Low complexity" evidence="1">
    <location>
        <begin position="372"/>
        <end position="389"/>
    </location>
</feature>